<sequence length="379" mass="40172">MANIVIVIYSMYHHVATMAEAVKKGIEESGNTATIYQVEETLNEEILNILHAPAKPNYPIATPEILVKSDGIIFGFPTRFGNLPSQMKSFIDSTGGLWQEGKLYHKPASAFISTGTASGRETTIFSLLSTFSHHGMIYVPLGFATVFGELTDLSEPVSASPWGAGTVAGSDGSRSPTERELKIAQTQGKDFAITVGKFAASNSGKSIEAEGSTATIYQVPETLNDEILGKLHAPPKPDYPIATPDILEKADGILFGFPTRFGNLPAQMKAFIDSTGGLWQQGKLHHKPAGVFISTGTGSGNEMTIVNFLSTLAHHGMIYIPLGFAPVFGELTNLSEVHGGSPWGAGTIAGGDGSRQPSALELKVAATQGSEFAKVVAKF</sequence>
<proteinExistence type="inferred from homology"/>
<dbReference type="SUPFAM" id="SSF52218">
    <property type="entry name" value="Flavoproteins"/>
    <property type="match status" value="2"/>
</dbReference>
<dbReference type="InterPro" id="IPR029039">
    <property type="entry name" value="Flavoprotein-like_sf"/>
</dbReference>
<evidence type="ECO:0000259" key="4">
    <source>
        <dbReference type="PROSITE" id="PS50902"/>
    </source>
</evidence>
<dbReference type="FunFam" id="3.40.50.360:FF:000001">
    <property type="entry name" value="NAD(P)H dehydrogenase (Quinone) FQR1-like"/>
    <property type="match status" value="2"/>
</dbReference>
<dbReference type="Pfam" id="PF03358">
    <property type="entry name" value="FMN_red"/>
    <property type="match status" value="2"/>
</dbReference>
<protein>
    <recommendedName>
        <fullName evidence="4">Flavodoxin-like domain-containing protein</fullName>
    </recommendedName>
</protein>
<reference evidence="5" key="1">
    <citation type="submission" date="2020-11" db="EMBL/GenBank/DDBJ databases">
        <title>Kefir isolates.</title>
        <authorList>
            <person name="Marcisauskas S."/>
            <person name="Kim Y."/>
            <person name="Blasche S."/>
        </authorList>
    </citation>
    <scope>NUCLEOTIDE SEQUENCE</scope>
    <source>
        <strain evidence="5">Olga-1</strain>
    </source>
</reference>
<dbReference type="InterPro" id="IPR005025">
    <property type="entry name" value="FMN_Rdtase-like_dom"/>
</dbReference>
<dbReference type="GO" id="GO:0010181">
    <property type="term" value="F:FMN binding"/>
    <property type="evidence" value="ECO:0007669"/>
    <property type="project" value="InterPro"/>
</dbReference>
<accession>A0A9P7BDQ2</accession>
<organism evidence="5 6">
    <name type="scientific">Pichia californica</name>
    <dbReference type="NCBI Taxonomy" id="460514"/>
    <lineage>
        <taxon>Eukaryota</taxon>
        <taxon>Fungi</taxon>
        <taxon>Dikarya</taxon>
        <taxon>Ascomycota</taxon>
        <taxon>Saccharomycotina</taxon>
        <taxon>Pichiomycetes</taxon>
        <taxon>Pichiales</taxon>
        <taxon>Pichiaceae</taxon>
        <taxon>Pichia</taxon>
    </lineage>
</organism>
<dbReference type="AlphaFoldDB" id="A0A9P7BDQ2"/>
<dbReference type="EMBL" id="PUHW01000155">
    <property type="protein sequence ID" value="KAG0688397.1"/>
    <property type="molecule type" value="Genomic_DNA"/>
</dbReference>
<evidence type="ECO:0000256" key="1">
    <source>
        <dbReference type="ARBA" id="ARBA00004202"/>
    </source>
</evidence>
<dbReference type="InterPro" id="IPR010089">
    <property type="entry name" value="Flavoprotein_WrbA-like"/>
</dbReference>
<evidence type="ECO:0000256" key="2">
    <source>
        <dbReference type="ARBA" id="ARBA00006961"/>
    </source>
</evidence>
<dbReference type="GO" id="GO:0005886">
    <property type="term" value="C:plasma membrane"/>
    <property type="evidence" value="ECO:0007669"/>
    <property type="project" value="UniProtKB-SubCell"/>
</dbReference>
<dbReference type="Proteomes" id="UP000697127">
    <property type="component" value="Unassembled WGS sequence"/>
</dbReference>
<evidence type="ECO:0000313" key="5">
    <source>
        <dbReference type="EMBL" id="KAG0688397.1"/>
    </source>
</evidence>
<dbReference type="PANTHER" id="PTHR30546:SF23">
    <property type="entry name" value="FLAVOPROTEIN-LIKE PROTEIN YCP4-RELATED"/>
    <property type="match status" value="1"/>
</dbReference>
<evidence type="ECO:0000256" key="3">
    <source>
        <dbReference type="ARBA" id="ARBA00053955"/>
    </source>
</evidence>
<feature type="domain" description="Flavodoxin-like" evidence="4">
    <location>
        <begin position="4"/>
        <end position="191"/>
    </location>
</feature>
<comment type="function">
    <text evidence="3">Flavodoxin-like protein (FLP) that plays a role in cell wall integrity, oxidative stress protection and virulence. FLPs act as NAD(P)H quinone oxidoreductases. Reduces ubiquinone (coenzyme Q), enabling it to serve as an antioxidant in the membrane.</text>
</comment>
<name>A0A9P7BDQ2_9ASCO</name>
<gene>
    <name evidence="5" type="ORF">C6P40_001034</name>
</gene>
<dbReference type="GO" id="GO:0034599">
    <property type="term" value="P:cellular response to oxidative stress"/>
    <property type="evidence" value="ECO:0007669"/>
    <property type="project" value="UniProtKB-ARBA"/>
</dbReference>
<comment type="subcellular location">
    <subcellularLocation>
        <location evidence="1">Cell membrane</location>
        <topology evidence="1">Peripheral membrane protein</topology>
    </subcellularLocation>
</comment>
<keyword evidence="6" id="KW-1185">Reference proteome</keyword>
<dbReference type="NCBIfam" id="NF002999">
    <property type="entry name" value="PRK03767.1"/>
    <property type="match status" value="2"/>
</dbReference>
<comment type="similarity">
    <text evidence="2">Belongs to the WrbA family.</text>
</comment>
<dbReference type="InterPro" id="IPR008254">
    <property type="entry name" value="Flavodoxin/NO_synth"/>
</dbReference>
<dbReference type="GO" id="GO:0003955">
    <property type="term" value="F:NAD(P)H dehydrogenase (quinone) activity"/>
    <property type="evidence" value="ECO:0007669"/>
    <property type="project" value="InterPro"/>
</dbReference>
<comment type="caution">
    <text evidence="5">The sequence shown here is derived from an EMBL/GenBank/DDBJ whole genome shotgun (WGS) entry which is preliminary data.</text>
</comment>
<evidence type="ECO:0000313" key="6">
    <source>
        <dbReference type="Proteomes" id="UP000697127"/>
    </source>
</evidence>
<dbReference type="PROSITE" id="PS50902">
    <property type="entry name" value="FLAVODOXIN_LIKE"/>
    <property type="match status" value="1"/>
</dbReference>
<dbReference type="Gene3D" id="3.40.50.360">
    <property type="match status" value="2"/>
</dbReference>
<dbReference type="PANTHER" id="PTHR30546">
    <property type="entry name" value="FLAVODOXIN-RELATED PROTEIN WRBA-RELATED"/>
    <property type="match status" value="1"/>
</dbReference>
<dbReference type="NCBIfam" id="TIGR01755">
    <property type="entry name" value="flav_wrbA"/>
    <property type="match status" value="2"/>
</dbReference>